<reference evidence="3" key="1">
    <citation type="journal article" date="2019" name="Int. J. Syst. Evol. Microbiol.">
        <title>The Global Catalogue of Microorganisms (GCM) 10K type strain sequencing project: providing services to taxonomists for standard genome sequencing and annotation.</title>
        <authorList>
            <consortium name="The Broad Institute Genomics Platform"/>
            <consortium name="The Broad Institute Genome Sequencing Center for Infectious Disease"/>
            <person name="Wu L."/>
            <person name="Ma J."/>
        </authorList>
    </citation>
    <scope>NUCLEOTIDE SEQUENCE [LARGE SCALE GENOMIC DNA]</scope>
    <source>
        <strain evidence="3">JCM 30774</strain>
    </source>
</reference>
<proteinExistence type="predicted"/>
<accession>A0ABW4B3P6</accession>
<sequence>MKSKTEFKHESLLTTDDVRALLEALSNGLSKGQLEFSDEHEGSLKIEPEGLLQVKVEASEEEQKQQFEIKVRWERQPKALPKKGPKIS</sequence>
<gene>
    <name evidence="2" type="ORF">ACFQ45_14750</name>
</gene>
<feature type="domain" description="Amphi-Trp" evidence="1">
    <location>
        <begin position="1"/>
        <end position="79"/>
    </location>
</feature>
<comment type="caution">
    <text evidence="2">The sequence shown here is derived from an EMBL/GenBank/DDBJ whole genome shotgun (WGS) entry which is preliminary data.</text>
</comment>
<keyword evidence="3" id="KW-1185">Reference proteome</keyword>
<dbReference type="NCBIfam" id="TIGR04354">
    <property type="entry name" value="amphi-Trp"/>
    <property type="match status" value="1"/>
</dbReference>
<dbReference type="Proteomes" id="UP001597059">
    <property type="component" value="Unassembled WGS sequence"/>
</dbReference>
<name>A0ABW4B3P6_9GAMM</name>
<organism evidence="2 3">
    <name type="scientific">Rhodanobacter aciditrophus</name>
    <dbReference type="NCBI Taxonomy" id="1623218"/>
    <lineage>
        <taxon>Bacteria</taxon>
        <taxon>Pseudomonadati</taxon>
        <taxon>Pseudomonadota</taxon>
        <taxon>Gammaproteobacteria</taxon>
        <taxon>Lysobacterales</taxon>
        <taxon>Rhodanobacteraceae</taxon>
        <taxon>Rhodanobacter</taxon>
    </lineage>
</organism>
<protein>
    <submittedName>
        <fullName evidence="2">Amphi-Trp domain-containing protein</fullName>
    </submittedName>
</protein>
<evidence type="ECO:0000313" key="2">
    <source>
        <dbReference type="EMBL" id="MFD1384627.1"/>
    </source>
</evidence>
<evidence type="ECO:0000259" key="1">
    <source>
        <dbReference type="Pfam" id="PF20068"/>
    </source>
</evidence>
<dbReference type="InterPro" id="IPR027598">
    <property type="entry name" value="Amphi-Trp_dom"/>
</dbReference>
<dbReference type="EMBL" id="JBHTMN010000017">
    <property type="protein sequence ID" value="MFD1384627.1"/>
    <property type="molecule type" value="Genomic_DNA"/>
</dbReference>
<dbReference type="RefSeq" id="WP_377369034.1">
    <property type="nucleotide sequence ID" value="NZ_JBHTMN010000017.1"/>
</dbReference>
<evidence type="ECO:0000313" key="3">
    <source>
        <dbReference type="Proteomes" id="UP001597059"/>
    </source>
</evidence>
<dbReference type="Pfam" id="PF20068">
    <property type="entry name" value="Amphi-Trp"/>
    <property type="match status" value="1"/>
</dbReference>